<evidence type="ECO:0000256" key="4">
    <source>
        <dbReference type="ARBA" id="ARBA00023136"/>
    </source>
</evidence>
<dbReference type="OrthoDB" id="9794225at2"/>
<dbReference type="Proteomes" id="UP000269412">
    <property type="component" value="Unassembled WGS sequence"/>
</dbReference>
<protein>
    <submittedName>
        <fullName evidence="7">Cation:H+ antiporter</fullName>
    </submittedName>
</protein>
<feature type="domain" description="Sodium/calcium exchanger membrane region" evidence="6">
    <location>
        <begin position="168"/>
        <end position="311"/>
    </location>
</feature>
<name>A0A495E626_9FLAO</name>
<dbReference type="GO" id="GO:0006874">
    <property type="term" value="P:intracellular calcium ion homeostasis"/>
    <property type="evidence" value="ECO:0007669"/>
    <property type="project" value="TreeGrafter"/>
</dbReference>
<evidence type="ECO:0000256" key="3">
    <source>
        <dbReference type="ARBA" id="ARBA00022989"/>
    </source>
</evidence>
<dbReference type="InterPro" id="IPR004837">
    <property type="entry name" value="NaCa_Exmemb"/>
</dbReference>
<feature type="transmembrane region" description="Helical" evidence="5">
    <location>
        <begin position="270"/>
        <end position="286"/>
    </location>
</feature>
<evidence type="ECO:0000256" key="5">
    <source>
        <dbReference type="SAM" id="Phobius"/>
    </source>
</evidence>
<feature type="domain" description="Sodium/calcium exchanger membrane region" evidence="6">
    <location>
        <begin position="4"/>
        <end position="144"/>
    </location>
</feature>
<organism evidence="7 8">
    <name type="scientific">Maribacter vaceletii</name>
    <dbReference type="NCBI Taxonomy" id="1206816"/>
    <lineage>
        <taxon>Bacteria</taxon>
        <taxon>Pseudomonadati</taxon>
        <taxon>Bacteroidota</taxon>
        <taxon>Flavobacteriia</taxon>
        <taxon>Flavobacteriales</taxon>
        <taxon>Flavobacteriaceae</taxon>
        <taxon>Maribacter</taxon>
    </lineage>
</organism>
<accession>A0A495E626</accession>
<dbReference type="GO" id="GO:0005262">
    <property type="term" value="F:calcium channel activity"/>
    <property type="evidence" value="ECO:0007669"/>
    <property type="project" value="TreeGrafter"/>
</dbReference>
<evidence type="ECO:0000256" key="2">
    <source>
        <dbReference type="ARBA" id="ARBA00022692"/>
    </source>
</evidence>
<feature type="transmembrane region" description="Helical" evidence="5">
    <location>
        <begin position="126"/>
        <end position="144"/>
    </location>
</feature>
<dbReference type="Gene3D" id="1.20.1420.30">
    <property type="entry name" value="NCX, central ion-binding region"/>
    <property type="match status" value="2"/>
</dbReference>
<dbReference type="GO" id="GO:0005886">
    <property type="term" value="C:plasma membrane"/>
    <property type="evidence" value="ECO:0007669"/>
    <property type="project" value="TreeGrafter"/>
</dbReference>
<keyword evidence="4 5" id="KW-0472">Membrane</keyword>
<proteinExistence type="predicted"/>
<comment type="caution">
    <text evidence="7">The sequence shown here is derived from an EMBL/GenBank/DDBJ whole genome shotgun (WGS) entry which is preliminary data.</text>
</comment>
<feature type="transmembrane region" description="Helical" evidence="5">
    <location>
        <begin position="72"/>
        <end position="92"/>
    </location>
</feature>
<dbReference type="InterPro" id="IPR044880">
    <property type="entry name" value="NCX_ion-bd_dom_sf"/>
</dbReference>
<dbReference type="RefSeq" id="WP_121068372.1">
    <property type="nucleotide sequence ID" value="NZ_RBIQ01000009.1"/>
</dbReference>
<feature type="transmembrane region" description="Helical" evidence="5">
    <location>
        <begin position="203"/>
        <end position="226"/>
    </location>
</feature>
<reference evidence="7 8" key="1">
    <citation type="submission" date="2018-10" db="EMBL/GenBank/DDBJ databases">
        <title>Genomic Encyclopedia of Archaeal and Bacterial Type Strains, Phase II (KMG-II): from individual species to whole genera.</title>
        <authorList>
            <person name="Goeker M."/>
        </authorList>
    </citation>
    <scope>NUCLEOTIDE SEQUENCE [LARGE SCALE GENOMIC DNA]</scope>
    <source>
        <strain evidence="7 8">DSM 25230</strain>
    </source>
</reference>
<evidence type="ECO:0000313" key="7">
    <source>
        <dbReference type="EMBL" id="RKR12370.1"/>
    </source>
</evidence>
<sequence>MQNILFIILGLALLIAGGDWLLKSAVAISYRLNIPKIVVGMTVVSFATSAPELIVSIKAALNGSPDLALGNVVGSNIANLGLVLGVTVILGAIDVKKTFYTTDWPVMMLASLLFFGFIYTDGVIEQYEGIIMVVFLFAFLVYLLRFQKKAVEEDMEDKDEAPLEMYKVVLFLGIGGVALWGGSELLINGAVGLATLYGVSERVIGVTVVSVGTSIPELAASIIAILKKEKAISVGNLIGSNIFNLLAVLGITSIITPITVIDQGLLDFDIFWMLGISFLILPLVFIPKGLRLGWRDGILLLGVYITFVYLTVS</sequence>
<keyword evidence="3 5" id="KW-1133">Transmembrane helix</keyword>
<dbReference type="PANTHER" id="PTHR10846">
    <property type="entry name" value="SODIUM/POTASSIUM/CALCIUM EXCHANGER"/>
    <property type="match status" value="1"/>
</dbReference>
<gene>
    <name evidence="7" type="ORF">CLV91_2496</name>
</gene>
<dbReference type="Pfam" id="PF01699">
    <property type="entry name" value="Na_Ca_ex"/>
    <property type="match status" value="2"/>
</dbReference>
<evidence type="ECO:0000313" key="8">
    <source>
        <dbReference type="Proteomes" id="UP000269412"/>
    </source>
</evidence>
<evidence type="ECO:0000259" key="6">
    <source>
        <dbReference type="Pfam" id="PF01699"/>
    </source>
</evidence>
<dbReference type="PANTHER" id="PTHR10846:SF8">
    <property type="entry name" value="INNER MEMBRANE PROTEIN YRBG"/>
    <property type="match status" value="1"/>
</dbReference>
<evidence type="ECO:0000256" key="1">
    <source>
        <dbReference type="ARBA" id="ARBA00004141"/>
    </source>
</evidence>
<feature type="transmembrane region" description="Helical" evidence="5">
    <location>
        <begin position="104"/>
        <end position="120"/>
    </location>
</feature>
<dbReference type="AlphaFoldDB" id="A0A495E626"/>
<keyword evidence="8" id="KW-1185">Reference proteome</keyword>
<feature type="transmembrane region" description="Helical" evidence="5">
    <location>
        <begin position="165"/>
        <end position="183"/>
    </location>
</feature>
<dbReference type="EMBL" id="RBIQ01000009">
    <property type="protein sequence ID" value="RKR12370.1"/>
    <property type="molecule type" value="Genomic_DNA"/>
</dbReference>
<dbReference type="GO" id="GO:0008273">
    <property type="term" value="F:calcium, potassium:sodium antiporter activity"/>
    <property type="evidence" value="ECO:0007669"/>
    <property type="project" value="TreeGrafter"/>
</dbReference>
<dbReference type="InterPro" id="IPR004481">
    <property type="entry name" value="K/Na/Ca-exchanger"/>
</dbReference>
<feature type="transmembrane region" description="Helical" evidence="5">
    <location>
        <begin position="293"/>
        <end position="312"/>
    </location>
</feature>
<comment type="subcellular location">
    <subcellularLocation>
        <location evidence="1">Membrane</location>
        <topology evidence="1">Multi-pass membrane protein</topology>
    </subcellularLocation>
</comment>
<keyword evidence="2 5" id="KW-0812">Transmembrane</keyword>
<dbReference type="NCBIfam" id="TIGR00367">
    <property type="entry name" value="calcium/sodium antiporter"/>
    <property type="match status" value="1"/>
</dbReference>
<feature type="transmembrane region" description="Helical" evidence="5">
    <location>
        <begin position="238"/>
        <end position="258"/>
    </location>
</feature>